<keyword evidence="9 12" id="KW-0472">Membrane</keyword>
<evidence type="ECO:0000256" key="3">
    <source>
        <dbReference type="ARBA" id="ARBA00004236"/>
    </source>
</evidence>
<dbReference type="Gene3D" id="3.30.565.10">
    <property type="entry name" value="Histidine kinase-like ATPase, C-terminal domain"/>
    <property type="match status" value="1"/>
</dbReference>
<feature type="domain" description="Histidine kinase" evidence="13">
    <location>
        <begin position="491"/>
        <end position="708"/>
    </location>
</feature>
<dbReference type="InterPro" id="IPR005467">
    <property type="entry name" value="His_kinase_dom"/>
</dbReference>
<dbReference type="InterPro" id="IPR003594">
    <property type="entry name" value="HATPase_dom"/>
</dbReference>
<dbReference type="InterPro" id="IPR001789">
    <property type="entry name" value="Sig_transdc_resp-reg_receiver"/>
</dbReference>
<name>A0A7Y9LC87_9ACTN</name>
<keyword evidence="12" id="KW-1133">Transmembrane helix</keyword>
<keyword evidence="6" id="KW-0808">Transferase</keyword>
<feature type="transmembrane region" description="Helical" evidence="12">
    <location>
        <begin position="23"/>
        <end position="45"/>
    </location>
</feature>
<feature type="transmembrane region" description="Helical" evidence="12">
    <location>
        <begin position="147"/>
        <end position="170"/>
    </location>
</feature>
<evidence type="ECO:0000256" key="2">
    <source>
        <dbReference type="ARBA" id="ARBA00001968"/>
    </source>
</evidence>
<evidence type="ECO:0000259" key="13">
    <source>
        <dbReference type="PROSITE" id="PS50109"/>
    </source>
</evidence>
<dbReference type="GO" id="GO:0000155">
    <property type="term" value="F:phosphorelay sensor kinase activity"/>
    <property type="evidence" value="ECO:0007669"/>
    <property type="project" value="InterPro"/>
</dbReference>
<dbReference type="PROSITE" id="PS50110">
    <property type="entry name" value="RESPONSE_REGULATORY"/>
    <property type="match status" value="2"/>
</dbReference>
<protein>
    <recommendedName>
        <fullName evidence="4">histidine kinase</fullName>
        <ecNumber evidence="4">2.7.13.3</ecNumber>
    </recommendedName>
</protein>
<dbReference type="EMBL" id="JACCBU010000001">
    <property type="protein sequence ID" value="NYE70621.1"/>
    <property type="molecule type" value="Genomic_DNA"/>
</dbReference>
<comment type="caution">
    <text evidence="16">The sequence shown here is derived from an EMBL/GenBank/DDBJ whole genome shotgun (WGS) entry which is preliminary data.</text>
</comment>
<feature type="transmembrane region" description="Helical" evidence="12">
    <location>
        <begin position="214"/>
        <end position="235"/>
    </location>
</feature>
<dbReference type="Pfam" id="PF02518">
    <property type="entry name" value="HATPase_c"/>
    <property type="match status" value="1"/>
</dbReference>
<dbReference type="SMART" id="SM00387">
    <property type="entry name" value="HATPase_c"/>
    <property type="match status" value="1"/>
</dbReference>
<dbReference type="NCBIfam" id="TIGR00229">
    <property type="entry name" value="sensory_box"/>
    <property type="match status" value="1"/>
</dbReference>
<feature type="modified residue" description="4-aspartylphosphate" evidence="10">
    <location>
        <position position="891"/>
    </location>
</feature>
<dbReference type="InterPro" id="IPR000014">
    <property type="entry name" value="PAS"/>
</dbReference>
<comment type="cofactor">
    <cofactor evidence="2">
        <name>a divalent metal cation</name>
        <dbReference type="ChEBI" id="CHEBI:60240"/>
    </cofactor>
</comment>
<dbReference type="SUPFAM" id="SSF47384">
    <property type="entry name" value="Homodimeric domain of signal transducing histidine kinase"/>
    <property type="match status" value="1"/>
</dbReference>
<dbReference type="SUPFAM" id="SSF52172">
    <property type="entry name" value="CheY-like"/>
    <property type="match status" value="2"/>
</dbReference>
<feature type="transmembrane region" description="Helical" evidence="12">
    <location>
        <begin position="51"/>
        <end position="71"/>
    </location>
</feature>
<evidence type="ECO:0000256" key="10">
    <source>
        <dbReference type="PROSITE-ProRule" id="PRU00169"/>
    </source>
</evidence>
<evidence type="ECO:0000313" key="16">
    <source>
        <dbReference type="EMBL" id="NYE70621.1"/>
    </source>
</evidence>
<dbReference type="SUPFAM" id="SSF55874">
    <property type="entry name" value="ATPase domain of HSP90 chaperone/DNA topoisomerase II/histidine kinase"/>
    <property type="match status" value="1"/>
</dbReference>
<evidence type="ECO:0000256" key="6">
    <source>
        <dbReference type="ARBA" id="ARBA00022679"/>
    </source>
</evidence>
<feature type="transmembrane region" description="Helical" evidence="12">
    <location>
        <begin position="115"/>
        <end position="135"/>
    </location>
</feature>
<dbReference type="CDD" id="cd00130">
    <property type="entry name" value="PAS"/>
    <property type="match status" value="1"/>
</dbReference>
<dbReference type="Pfam" id="PF00512">
    <property type="entry name" value="HisKA"/>
    <property type="match status" value="1"/>
</dbReference>
<evidence type="ECO:0000256" key="4">
    <source>
        <dbReference type="ARBA" id="ARBA00012438"/>
    </source>
</evidence>
<dbReference type="Gene3D" id="3.30.450.20">
    <property type="entry name" value="PAS domain"/>
    <property type="match status" value="1"/>
</dbReference>
<dbReference type="RefSeq" id="WP_179750216.1">
    <property type="nucleotide sequence ID" value="NZ_JACCBU010000001.1"/>
</dbReference>
<dbReference type="FunFam" id="1.10.287.130:FF:000001">
    <property type="entry name" value="Two-component sensor histidine kinase"/>
    <property type="match status" value="1"/>
</dbReference>
<evidence type="ECO:0000256" key="12">
    <source>
        <dbReference type="SAM" id="Phobius"/>
    </source>
</evidence>
<feature type="transmembrane region" description="Helical" evidence="12">
    <location>
        <begin position="280"/>
        <end position="302"/>
    </location>
</feature>
<gene>
    <name evidence="16" type="ORF">BKA15_001950</name>
</gene>
<keyword evidence="7" id="KW-0418">Kinase</keyword>
<dbReference type="PRINTS" id="PR00344">
    <property type="entry name" value="BCTRLSENSOR"/>
</dbReference>
<comment type="catalytic activity">
    <reaction evidence="1">
        <text>ATP + protein L-histidine = ADP + protein N-phospho-L-histidine.</text>
        <dbReference type="EC" id="2.7.13.3"/>
    </reaction>
</comment>
<keyword evidence="17" id="KW-1185">Reference proteome</keyword>
<dbReference type="Pfam" id="PF00072">
    <property type="entry name" value="Response_reg"/>
    <property type="match status" value="2"/>
</dbReference>
<dbReference type="CDD" id="cd00082">
    <property type="entry name" value="HisKA"/>
    <property type="match status" value="1"/>
</dbReference>
<feature type="domain" description="PAS" evidence="15">
    <location>
        <begin position="349"/>
        <end position="424"/>
    </location>
</feature>
<feature type="transmembrane region" description="Helical" evidence="12">
    <location>
        <begin position="308"/>
        <end position="326"/>
    </location>
</feature>
<dbReference type="AlphaFoldDB" id="A0A7Y9LC87"/>
<accession>A0A7Y9LC87</accession>
<evidence type="ECO:0000313" key="17">
    <source>
        <dbReference type="Proteomes" id="UP000569914"/>
    </source>
</evidence>
<dbReference type="InterPro" id="IPR035965">
    <property type="entry name" value="PAS-like_dom_sf"/>
</dbReference>
<dbReference type="Proteomes" id="UP000569914">
    <property type="component" value="Unassembled WGS sequence"/>
</dbReference>
<dbReference type="Pfam" id="PF13426">
    <property type="entry name" value="PAS_9"/>
    <property type="match status" value="1"/>
</dbReference>
<keyword evidence="5 10" id="KW-0597">Phosphoprotein</keyword>
<organism evidence="16 17">
    <name type="scientific">Microlunatus parietis</name>
    <dbReference type="NCBI Taxonomy" id="682979"/>
    <lineage>
        <taxon>Bacteria</taxon>
        <taxon>Bacillati</taxon>
        <taxon>Actinomycetota</taxon>
        <taxon>Actinomycetes</taxon>
        <taxon>Propionibacteriales</taxon>
        <taxon>Propionibacteriaceae</taxon>
        <taxon>Microlunatus</taxon>
    </lineage>
</organism>
<dbReference type="SMART" id="SM00388">
    <property type="entry name" value="HisKA"/>
    <property type="match status" value="1"/>
</dbReference>
<evidence type="ECO:0000256" key="1">
    <source>
        <dbReference type="ARBA" id="ARBA00000085"/>
    </source>
</evidence>
<dbReference type="PANTHER" id="PTHR43047:SF72">
    <property type="entry name" value="OSMOSENSING HISTIDINE PROTEIN KINASE SLN1"/>
    <property type="match status" value="1"/>
</dbReference>
<dbReference type="CDD" id="cd16922">
    <property type="entry name" value="HATPase_EvgS-ArcB-TorS-like"/>
    <property type="match status" value="1"/>
</dbReference>
<evidence type="ECO:0000256" key="8">
    <source>
        <dbReference type="ARBA" id="ARBA00023012"/>
    </source>
</evidence>
<dbReference type="SUPFAM" id="SSF55785">
    <property type="entry name" value="PYP-like sensor domain (PAS domain)"/>
    <property type="match status" value="1"/>
</dbReference>
<keyword evidence="12" id="KW-0812">Transmembrane</keyword>
<dbReference type="GO" id="GO:0009927">
    <property type="term" value="F:histidine phosphotransfer kinase activity"/>
    <property type="evidence" value="ECO:0007669"/>
    <property type="project" value="TreeGrafter"/>
</dbReference>
<dbReference type="GO" id="GO:0005886">
    <property type="term" value="C:plasma membrane"/>
    <property type="evidence" value="ECO:0007669"/>
    <property type="project" value="UniProtKB-SubCell"/>
</dbReference>
<evidence type="ECO:0000256" key="11">
    <source>
        <dbReference type="SAM" id="MobiDB-lite"/>
    </source>
</evidence>
<dbReference type="InterPro" id="IPR036890">
    <property type="entry name" value="HATPase_C_sf"/>
</dbReference>
<dbReference type="SMART" id="SM00448">
    <property type="entry name" value="REC"/>
    <property type="match status" value="2"/>
</dbReference>
<evidence type="ECO:0000256" key="5">
    <source>
        <dbReference type="ARBA" id="ARBA00022553"/>
    </source>
</evidence>
<dbReference type="SMART" id="SM00091">
    <property type="entry name" value="PAS"/>
    <property type="match status" value="1"/>
</dbReference>
<evidence type="ECO:0000259" key="14">
    <source>
        <dbReference type="PROSITE" id="PS50110"/>
    </source>
</evidence>
<evidence type="ECO:0000259" key="15">
    <source>
        <dbReference type="PROSITE" id="PS50112"/>
    </source>
</evidence>
<sequence length="1000" mass="106291">MTESAGDPGSNSRQSRTRAFRRFTAWCVLAAACLLAELAVLTSPLPESTKVFSAHLLLTAGGLIVGLSAGQRIRSLSERRSRAWLMLALAGVICAAANLYELIESFNSTRTTTAIGNIGLAIGLVFGILAMISFPPSRRRGTDLARMMLDGVVVGGSILFFTAVMIYPPLLSTASLSEPNEVGLLVVSVGDVIVATLAVLLIMRSSGTDRPSLVLVGFGFALYAASDLTFALLTAQGTFSFGSWVDLGWIGGYALIALAARHPAAAQPTSHQSPREASPVAGTVIMFTIFIAAAFVGQLGAINPATNALWLIVLVAVAARQILLIIDNHALRRDLERRVAERTRDLRRLTEQSELLLKSVGDGIYGVDTSGRITFLNPAAARVLGYPPAELIGRSAHRTFHAPHPDGTRTSESQCYVTEAVRDGFAAMAEEDTYVRADGRHIPVEVTATPLTIGGATQNGQSASTRGAVVVFRDITQRREVDRIKNEFVSMVSHELRTPLTSIRGSLGLLAGGALGDLPERADQLITIAQQSCERLTRLINDILDIERFESGTIPMEIGEHRAPELIASAIRQVDLVAADAEVRLRIGRADGIVVADADRVLQALINLISNAVKFSKAGDEVLIAAVPRGGFVEFSITDHGRGIPPDKLDSIFNRFEQVDSSDSREKGGSGLGLAISRSIVERLGGRIWARSDPDRGTIFTFTLPRAERSVPAGQEDHPTVLVCDDDDYAVEVMCRLLEARGYHAVGVTDGQAAIERALTDPPDVVVLDLAMPGTSGADVIAALGRHSATRRLPVVVVSGLSPTGSPEIAAKVAGWLVKPIDEERLAHTVRSVLADKPAENTVLVVEDDDDLASNVTSLLERRGLTVHQAPSVSDGLGYFERGSPSVVVIDLKLRDGAGGDLLTVLRQRGAQGLSVVGYGTAEGELNGHAALPGGRAVFLTTVPVSAQQLEDSVIELLDAGSGTPARAAPMDPSDLDRDDGEEVEAPRPRRALDVTTTNP</sequence>
<dbReference type="Gene3D" id="3.40.50.2300">
    <property type="match status" value="2"/>
</dbReference>
<dbReference type="InterPro" id="IPR036097">
    <property type="entry name" value="HisK_dim/P_sf"/>
</dbReference>
<evidence type="ECO:0000256" key="9">
    <source>
        <dbReference type="ARBA" id="ARBA00023136"/>
    </source>
</evidence>
<dbReference type="Gene3D" id="1.10.287.130">
    <property type="match status" value="1"/>
</dbReference>
<comment type="subcellular location">
    <subcellularLocation>
        <location evidence="3">Cell membrane</location>
    </subcellularLocation>
</comment>
<dbReference type="InterPro" id="IPR011006">
    <property type="entry name" value="CheY-like_superfamily"/>
</dbReference>
<dbReference type="GO" id="GO:0005509">
    <property type="term" value="F:calcium ion binding"/>
    <property type="evidence" value="ECO:0007669"/>
    <property type="project" value="UniProtKB-ARBA"/>
</dbReference>
<feature type="modified residue" description="4-aspartylphosphate" evidence="10">
    <location>
        <position position="769"/>
    </location>
</feature>
<reference evidence="16 17" key="1">
    <citation type="submission" date="2020-07" db="EMBL/GenBank/DDBJ databases">
        <title>Sequencing the genomes of 1000 actinobacteria strains.</title>
        <authorList>
            <person name="Klenk H.-P."/>
        </authorList>
    </citation>
    <scope>NUCLEOTIDE SEQUENCE [LARGE SCALE GENOMIC DNA]</scope>
    <source>
        <strain evidence="16 17">DSM 22083</strain>
    </source>
</reference>
<proteinExistence type="predicted"/>
<feature type="transmembrane region" description="Helical" evidence="12">
    <location>
        <begin position="182"/>
        <end position="202"/>
    </location>
</feature>
<dbReference type="PROSITE" id="PS50109">
    <property type="entry name" value="HIS_KIN"/>
    <property type="match status" value="1"/>
</dbReference>
<dbReference type="PANTHER" id="PTHR43047">
    <property type="entry name" value="TWO-COMPONENT HISTIDINE PROTEIN KINASE"/>
    <property type="match status" value="1"/>
</dbReference>
<dbReference type="FunFam" id="3.30.565.10:FF:000006">
    <property type="entry name" value="Sensor histidine kinase WalK"/>
    <property type="match status" value="1"/>
</dbReference>
<evidence type="ECO:0000256" key="7">
    <source>
        <dbReference type="ARBA" id="ARBA00022777"/>
    </source>
</evidence>
<dbReference type="InterPro" id="IPR004358">
    <property type="entry name" value="Sig_transdc_His_kin-like_C"/>
</dbReference>
<feature type="transmembrane region" description="Helical" evidence="12">
    <location>
        <begin position="83"/>
        <end position="103"/>
    </location>
</feature>
<dbReference type="EC" id="2.7.13.3" evidence="4"/>
<keyword evidence="8" id="KW-0902">Two-component regulatory system</keyword>
<feature type="region of interest" description="Disordered" evidence="11">
    <location>
        <begin position="961"/>
        <end position="1000"/>
    </location>
</feature>
<dbReference type="PROSITE" id="PS50112">
    <property type="entry name" value="PAS"/>
    <property type="match status" value="1"/>
</dbReference>
<feature type="domain" description="Response regulatory" evidence="14">
    <location>
        <begin position="720"/>
        <end position="834"/>
    </location>
</feature>
<feature type="domain" description="Response regulatory" evidence="14">
    <location>
        <begin position="842"/>
        <end position="958"/>
    </location>
</feature>
<dbReference type="InterPro" id="IPR003661">
    <property type="entry name" value="HisK_dim/P_dom"/>
</dbReference>